<protein>
    <submittedName>
        <fullName evidence="6">TetR/AcrR family transcriptional regulator</fullName>
    </submittedName>
</protein>
<proteinExistence type="predicted"/>
<evidence type="ECO:0000259" key="5">
    <source>
        <dbReference type="PROSITE" id="PS50977"/>
    </source>
</evidence>
<dbReference type="SUPFAM" id="SSF46689">
    <property type="entry name" value="Homeodomain-like"/>
    <property type="match status" value="1"/>
</dbReference>
<dbReference type="EMBL" id="JAAGOA010000003">
    <property type="protein sequence ID" value="NED99680.1"/>
    <property type="molecule type" value="Genomic_DNA"/>
</dbReference>
<evidence type="ECO:0000313" key="6">
    <source>
        <dbReference type="EMBL" id="NED99680.1"/>
    </source>
</evidence>
<evidence type="ECO:0000256" key="2">
    <source>
        <dbReference type="ARBA" id="ARBA00023125"/>
    </source>
</evidence>
<dbReference type="PROSITE" id="PS50977">
    <property type="entry name" value="HTH_TETR_2"/>
    <property type="match status" value="1"/>
</dbReference>
<name>A0A6L9S4I0_9ACTN</name>
<feature type="domain" description="HTH tetR-type" evidence="5">
    <location>
        <begin position="14"/>
        <end position="74"/>
    </location>
</feature>
<dbReference type="PRINTS" id="PR00455">
    <property type="entry name" value="HTHTETR"/>
</dbReference>
<evidence type="ECO:0000256" key="3">
    <source>
        <dbReference type="ARBA" id="ARBA00023163"/>
    </source>
</evidence>
<dbReference type="RefSeq" id="WP_163734010.1">
    <property type="nucleotide sequence ID" value="NZ_JAAGOA010000003.1"/>
</dbReference>
<evidence type="ECO:0000313" key="7">
    <source>
        <dbReference type="Proteomes" id="UP000475214"/>
    </source>
</evidence>
<sequence length="212" mass="23385">MDKVTTESGADRSAHKRATILEAARAVFLSKGYAGASMDEIAARAAVSKPTVYKNFGDKQALFAAIITSDISDAEERSQTLVEALPHGEDIEGSLRKFARRHVTVVTQPHLIKIRRLIIAEADRFPELARTWYEAAPGRAHANLAELFQEIAAQGRLNISDPMLAAEYFNWLVLSIPLNKAMFLGSNTQFSRAALHRYADEAVRIFLAAYGP</sequence>
<reference evidence="6 7" key="1">
    <citation type="submission" date="2020-02" db="EMBL/GenBank/DDBJ databases">
        <authorList>
            <person name="Li X.-J."/>
            <person name="Han X.-M."/>
        </authorList>
    </citation>
    <scope>NUCLEOTIDE SEQUENCE [LARGE SCALE GENOMIC DNA]</scope>
    <source>
        <strain evidence="6 7">CCTCC AB 2017055</strain>
    </source>
</reference>
<dbReference type="InterPro" id="IPR009057">
    <property type="entry name" value="Homeodomain-like_sf"/>
</dbReference>
<evidence type="ECO:0000256" key="1">
    <source>
        <dbReference type="ARBA" id="ARBA00023015"/>
    </source>
</evidence>
<dbReference type="FunFam" id="1.10.10.60:FF:000141">
    <property type="entry name" value="TetR family transcriptional regulator"/>
    <property type="match status" value="1"/>
</dbReference>
<keyword evidence="2 4" id="KW-0238">DNA-binding</keyword>
<dbReference type="InterPro" id="IPR039536">
    <property type="entry name" value="TetR_C_Proteobacteria"/>
</dbReference>
<dbReference type="PANTHER" id="PTHR30055">
    <property type="entry name" value="HTH-TYPE TRANSCRIPTIONAL REGULATOR RUTR"/>
    <property type="match status" value="1"/>
</dbReference>
<gene>
    <name evidence="6" type="ORF">G1H10_05815</name>
</gene>
<dbReference type="InterPro" id="IPR001647">
    <property type="entry name" value="HTH_TetR"/>
</dbReference>
<dbReference type="Gene3D" id="1.10.357.10">
    <property type="entry name" value="Tetracycline Repressor, domain 2"/>
    <property type="match status" value="1"/>
</dbReference>
<comment type="caution">
    <text evidence="6">The sequence shown here is derived from an EMBL/GenBank/DDBJ whole genome shotgun (WGS) entry which is preliminary data.</text>
</comment>
<dbReference type="GO" id="GO:0003700">
    <property type="term" value="F:DNA-binding transcription factor activity"/>
    <property type="evidence" value="ECO:0007669"/>
    <property type="project" value="TreeGrafter"/>
</dbReference>
<organism evidence="6 7">
    <name type="scientific">Phytoactinopolyspora halotolerans</name>
    <dbReference type="NCBI Taxonomy" id="1981512"/>
    <lineage>
        <taxon>Bacteria</taxon>
        <taxon>Bacillati</taxon>
        <taxon>Actinomycetota</taxon>
        <taxon>Actinomycetes</taxon>
        <taxon>Jiangellales</taxon>
        <taxon>Jiangellaceae</taxon>
        <taxon>Phytoactinopolyspora</taxon>
    </lineage>
</organism>
<dbReference type="SUPFAM" id="SSF48498">
    <property type="entry name" value="Tetracyclin repressor-like, C-terminal domain"/>
    <property type="match status" value="1"/>
</dbReference>
<keyword evidence="3" id="KW-0804">Transcription</keyword>
<dbReference type="InterPro" id="IPR036271">
    <property type="entry name" value="Tet_transcr_reg_TetR-rel_C_sf"/>
</dbReference>
<dbReference type="PANTHER" id="PTHR30055:SF146">
    <property type="entry name" value="HTH-TYPE TRANSCRIPTIONAL DUAL REGULATOR CECR"/>
    <property type="match status" value="1"/>
</dbReference>
<dbReference type="InterPro" id="IPR050109">
    <property type="entry name" value="HTH-type_TetR-like_transc_reg"/>
</dbReference>
<dbReference type="Pfam" id="PF14246">
    <property type="entry name" value="TetR_C_7"/>
    <property type="match status" value="1"/>
</dbReference>
<dbReference type="GO" id="GO:0045892">
    <property type="term" value="P:negative regulation of DNA-templated transcription"/>
    <property type="evidence" value="ECO:0007669"/>
    <property type="project" value="UniProtKB-ARBA"/>
</dbReference>
<dbReference type="Proteomes" id="UP000475214">
    <property type="component" value="Unassembled WGS sequence"/>
</dbReference>
<evidence type="ECO:0000256" key="4">
    <source>
        <dbReference type="PROSITE-ProRule" id="PRU00335"/>
    </source>
</evidence>
<feature type="DNA-binding region" description="H-T-H motif" evidence="4">
    <location>
        <begin position="37"/>
        <end position="56"/>
    </location>
</feature>
<dbReference type="GO" id="GO:0000976">
    <property type="term" value="F:transcription cis-regulatory region binding"/>
    <property type="evidence" value="ECO:0007669"/>
    <property type="project" value="TreeGrafter"/>
</dbReference>
<keyword evidence="7" id="KW-1185">Reference proteome</keyword>
<dbReference type="AlphaFoldDB" id="A0A6L9S4I0"/>
<dbReference type="Pfam" id="PF00440">
    <property type="entry name" value="TetR_N"/>
    <property type="match status" value="1"/>
</dbReference>
<keyword evidence="1" id="KW-0805">Transcription regulation</keyword>
<accession>A0A6L9S4I0</accession>